<accession>A0A1G8UJW3</accession>
<evidence type="ECO:0000313" key="2">
    <source>
        <dbReference type="Proteomes" id="UP000199225"/>
    </source>
</evidence>
<sequence>RDLNASRNIEAEAIRLQTLTGGTPGFA</sequence>
<name>A0A1G8UJW3_9BACI</name>
<feature type="non-terminal residue" evidence="1">
    <location>
        <position position="1"/>
    </location>
</feature>
<dbReference type="EMBL" id="FNEV01000006">
    <property type="protein sequence ID" value="SDJ53485.1"/>
    <property type="molecule type" value="Genomic_DNA"/>
</dbReference>
<keyword evidence="2" id="KW-1185">Reference proteome</keyword>
<organism evidence="1 2">
    <name type="scientific">Salimicrobium halophilum</name>
    <dbReference type="NCBI Taxonomy" id="86666"/>
    <lineage>
        <taxon>Bacteria</taxon>
        <taxon>Bacillati</taxon>
        <taxon>Bacillota</taxon>
        <taxon>Bacilli</taxon>
        <taxon>Bacillales</taxon>
        <taxon>Bacillaceae</taxon>
        <taxon>Salimicrobium</taxon>
    </lineage>
</organism>
<dbReference type="Proteomes" id="UP000199225">
    <property type="component" value="Unassembled WGS sequence"/>
</dbReference>
<gene>
    <name evidence="1" type="ORF">SAMN04490247_2281</name>
</gene>
<dbReference type="AlphaFoldDB" id="A0A1G8UJW3"/>
<proteinExistence type="predicted"/>
<reference evidence="2" key="1">
    <citation type="submission" date="2016-10" db="EMBL/GenBank/DDBJ databases">
        <authorList>
            <person name="Varghese N."/>
            <person name="Submissions S."/>
        </authorList>
    </citation>
    <scope>NUCLEOTIDE SEQUENCE [LARGE SCALE GENOMIC DNA]</scope>
    <source>
        <strain evidence="2">DSM 4771</strain>
    </source>
</reference>
<protein>
    <submittedName>
        <fullName evidence="1">Uncharacterized protein</fullName>
    </submittedName>
</protein>
<evidence type="ECO:0000313" key="1">
    <source>
        <dbReference type="EMBL" id="SDJ53485.1"/>
    </source>
</evidence>